<dbReference type="SUPFAM" id="SSF51735">
    <property type="entry name" value="NAD(P)-binding Rossmann-fold domains"/>
    <property type="match status" value="1"/>
</dbReference>
<feature type="region of interest" description="Disordered" evidence="3">
    <location>
        <begin position="114"/>
        <end position="135"/>
    </location>
</feature>
<evidence type="ECO:0000313" key="5">
    <source>
        <dbReference type="EMBL" id="NHM13180.1"/>
    </source>
</evidence>
<organism evidence="6 8">
    <name type="scientific">Xiamenia xianingshaonis</name>
    <dbReference type="NCBI Taxonomy" id="2682776"/>
    <lineage>
        <taxon>Bacteria</taxon>
        <taxon>Bacillati</taxon>
        <taxon>Actinomycetota</taxon>
        <taxon>Coriobacteriia</taxon>
        <taxon>Eggerthellales</taxon>
        <taxon>Eggerthellaceae</taxon>
        <taxon>Xiamenia</taxon>
    </lineage>
</organism>
<keyword evidence="2" id="KW-0560">Oxidoreductase</keyword>
<dbReference type="InterPro" id="IPR036291">
    <property type="entry name" value="NAD(P)-bd_dom_sf"/>
</dbReference>
<dbReference type="EMBL" id="CP072829">
    <property type="protein sequence ID" value="QTU84727.1"/>
    <property type="molecule type" value="Genomic_DNA"/>
</dbReference>
<dbReference type="InterPro" id="IPR029903">
    <property type="entry name" value="RmlD-like-bd"/>
</dbReference>
<feature type="domain" description="RmlD-like substrate binding" evidence="4">
    <location>
        <begin position="9"/>
        <end position="274"/>
    </location>
</feature>
<dbReference type="AlphaFoldDB" id="A0A9E6SUZ2"/>
<comment type="function">
    <text evidence="2">Catalyzes the reduction of dTDP-6-deoxy-L-lyxo-4-hexulose to yield dTDP-L-rhamnose.</text>
</comment>
<dbReference type="Gene3D" id="3.40.50.720">
    <property type="entry name" value="NAD(P)-binding Rossmann-like Domain"/>
    <property type="match status" value="1"/>
</dbReference>
<dbReference type="EC" id="1.1.1.133" evidence="2"/>
<reference evidence="5 7" key="1">
    <citation type="submission" date="2019-11" db="EMBL/GenBank/DDBJ databases">
        <title>Eggerthellaceae novel genus isolated from the rectal contents of marmort.</title>
        <authorList>
            <person name="Zhang G."/>
        </authorList>
    </citation>
    <scope>NUCLEOTIDE SEQUENCE [LARGE SCALE GENOMIC DNA]</scope>
    <source>
        <strain evidence="5">Zg-886</strain>
        <strain evidence="7">zg-886</strain>
    </source>
</reference>
<gene>
    <name evidence="5" type="ORF">GMI68_00055</name>
    <name evidence="6" type="ORF">J7S26_02045</name>
</gene>
<evidence type="ECO:0000256" key="3">
    <source>
        <dbReference type="SAM" id="MobiDB-lite"/>
    </source>
</evidence>
<evidence type="ECO:0000256" key="1">
    <source>
        <dbReference type="ARBA" id="ARBA00010944"/>
    </source>
</evidence>
<evidence type="ECO:0000313" key="7">
    <source>
        <dbReference type="Proteomes" id="UP000636394"/>
    </source>
</evidence>
<dbReference type="KEGG" id="ebz:J7S26_02045"/>
<keyword evidence="7" id="KW-1185">Reference proteome</keyword>
<evidence type="ECO:0000313" key="6">
    <source>
        <dbReference type="EMBL" id="QTU84727.1"/>
    </source>
</evidence>
<dbReference type="CDD" id="cd05254">
    <property type="entry name" value="dTDP_HR_like_SDR_e"/>
    <property type="match status" value="1"/>
</dbReference>
<evidence type="ECO:0000313" key="8">
    <source>
        <dbReference type="Proteomes" id="UP000671910"/>
    </source>
</evidence>
<comment type="similarity">
    <text evidence="1 2">Belongs to the dTDP-4-dehydrorhamnose reductase family.</text>
</comment>
<dbReference type="RefSeq" id="WP_165061700.1">
    <property type="nucleotide sequence ID" value="NZ_CP072829.1"/>
</dbReference>
<dbReference type="EMBL" id="WPCR01000001">
    <property type="protein sequence ID" value="NHM13180.1"/>
    <property type="molecule type" value="Genomic_DNA"/>
</dbReference>
<name>A0A9E6SUZ2_9ACTN</name>
<dbReference type="Proteomes" id="UP000671910">
    <property type="component" value="Chromosome"/>
</dbReference>
<dbReference type="GO" id="GO:0008831">
    <property type="term" value="F:dTDP-4-dehydrorhamnose reductase activity"/>
    <property type="evidence" value="ECO:0007669"/>
    <property type="project" value="UniProtKB-EC"/>
</dbReference>
<sequence length="283" mass="30731">MENNQIAWVTGASGFVGRAICEHLEACGYTVVGTGSELSVCEPERLESFAEEVMPGLVVNCAGIRREAAGLSNRVKAYEVNALGARNMALVANTIGATVVQVSSDDVYSSRLDEPVNEFDNPHPDTPYGKSKRAGETMVRNTTPNHLIVRSSWLYNIRGRSMKDVLSAAREGRRIEARTDQFAAPTSLATYVDFIVRAVKHGVNGTFHIATKGRASRYDFAAKMLELTGFDPSDVLVPTSDPKTAENVVLESMMLEMAGIELPTWEEDLRAYLAAEGLLAAGK</sequence>
<evidence type="ECO:0000256" key="2">
    <source>
        <dbReference type="RuleBase" id="RU364082"/>
    </source>
</evidence>
<proteinExistence type="inferred from homology"/>
<protein>
    <recommendedName>
        <fullName evidence="2">dTDP-4-dehydrorhamnose reductase</fullName>
        <ecNumber evidence="2">1.1.1.133</ecNumber>
    </recommendedName>
</protein>
<dbReference type="Proteomes" id="UP000636394">
    <property type="component" value="Unassembled WGS sequence"/>
</dbReference>
<dbReference type="PANTHER" id="PTHR10491">
    <property type="entry name" value="DTDP-4-DEHYDRORHAMNOSE REDUCTASE"/>
    <property type="match status" value="1"/>
</dbReference>
<accession>A0A9E6SUZ2</accession>
<evidence type="ECO:0000259" key="4">
    <source>
        <dbReference type="Pfam" id="PF04321"/>
    </source>
</evidence>
<dbReference type="Pfam" id="PF04321">
    <property type="entry name" value="RmlD_sub_bind"/>
    <property type="match status" value="1"/>
</dbReference>
<dbReference type="PANTHER" id="PTHR10491:SF4">
    <property type="entry name" value="METHIONINE ADENOSYLTRANSFERASE 2 SUBUNIT BETA"/>
    <property type="match status" value="1"/>
</dbReference>
<keyword evidence="2" id="KW-0521">NADP</keyword>
<comment type="pathway">
    <text evidence="2">Carbohydrate biosynthesis; dTDP-L-rhamnose biosynthesis.</text>
</comment>
<reference evidence="6" key="2">
    <citation type="submission" date="2021-04" db="EMBL/GenBank/DDBJ databases">
        <title>Novel species in family Eggerthellaceae.</title>
        <authorList>
            <person name="Zhang G."/>
        </authorList>
    </citation>
    <scope>NUCLEOTIDE SEQUENCE</scope>
    <source>
        <strain evidence="6">Zg-886</strain>
    </source>
</reference>
<dbReference type="InterPro" id="IPR005913">
    <property type="entry name" value="dTDP_dehydrorham_reduct"/>
</dbReference>